<dbReference type="Proteomes" id="UP000345527">
    <property type="component" value="Unassembled WGS sequence"/>
</dbReference>
<evidence type="ECO:0000313" key="3">
    <source>
        <dbReference type="EMBL" id="KAA8824758.1"/>
    </source>
</evidence>
<accession>A0A5J5DXR3</accession>
<dbReference type="EMBL" id="RZNZ01000003">
    <property type="protein sequence ID" value="KAA8821678.1"/>
    <property type="molecule type" value="Genomic_DNA"/>
</dbReference>
<organism evidence="3 4">
    <name type="scientific">Bifidobacterium vespertilionis</name>
    <dbReference type="NCBI Taxonomy" id="2562524"/>
    <lineage>
        <taxon>Bacteria</taxon>
        <taxon>Bacillati</taxon>
        <taxon>Actinomycetota</taxon>
        <taxon>Actinomycetes</taxon>
        <taxon>Bifidobacteriales</taxon>
        <taxon>Bifidobacteriaceae</taxon>
        <taxon>Bifidobacterium</taxon>
    </lineage>
</organism>
<proteinExistence type="predicted"/>
<evidence type="ECO:0000313" key="5">
    <source>
        <dbReference type="Proteomes" id="UP000374630"/>
    </source>
</evidence>
<dbReference type="AlphaFoldDB" id="A0A5J5DXR3"/>
<evidence type="ECO:0000256" key="1">
    <source>
        <dbReference type="SAM" id="SignalP"/>
    </source>
</evidence>
<reference evidence="4 5" key="1">
    <citation type="journal article" date="2019" name="Syst. Appl. Microbiol.">
        <title>Characterization of Bifidobacterium species in feaces of the Egyptian fruit bat: Description of B. vespertilionis sp. nov. and B. rousetti sp. nov.</title>
        <authorList>
            <person name="Modesto M."/>
            <person name="Satti M."/>
            <person name="Watanabe K."/>
            <person name="Puglisi E."/>
            <person name="Morelli L."/>
            <person name="Huang C.-H."/>
            <person name="Liou J.-S."/>
            <person name="Miyashita M."/>
            <person name="Tamura T."/>
            <person name="Saito S."/>
            <person name="Mori K."/>
            <person name="Huang L."/>
            <person name="Sciavilla P."/>
            <person name="Sandri C."/>
            <person name="Spiezio C."/>
            <person name="Vitali F."/>
            <person name="Cavalieri D."/>
            <person name="Perpetuini G."/>
            <person name="Tofalo R."/>
            <person name="Bonetti A."/>
            <person name="Arita M."/>
            <person name="Mattarelli P."/>
        </authorList>
    </citation>
    <scope>NUCLEOTIDE SEQUENCE [LARGE SCALE GENOMIC DNA]</scope>
    <source>
        <strain evidence="2 5">RST16</strain>
        <strain evidence="3 4">RST8</strain>
    </source>
</reference>
<keyword evidence="5" id="KW-1185">Reference proteome</keyword>
<sequence length="113" mass="12187">MEASRLRCVAAVLALCCVLVPTSAANAKASINSEKLELYSETDFAGYGMISKTCTVDLPDNVYDSGIQSIADYCTVWNNTVFGGDENIATLDKHVLKYSFKKHNAADHVTTGC</sequence>
<keyword evidence="1" id="KW-0732">Signal</keyword>
<feature type="chain" id="PRO_5030132042" evidence="1">
    <location>
        <begin position="28"/>
        <end position="113"/>
    </location>
</feature>
<dbReference type="Proteomes" id="UP000374630">
    <property type="component" value="Unassembled WGS sequence"/>
</dbReference>
<gene>
    <name evidence="3" type="ORF">EM848_00665</name>
    <name evidence="2" type="ORF">EMO90_03370</name>
</gene>
<feature type="signal peptide" evidence="1">
    <location>
        <begin position="1"/>
        <end position="27"/>
    </location>
</feature>
<evidence type="ECO:0000313" key="2">
    <source>
        <dbReference type="EMBL" id="KAA8821678.1"/>
    </source>
</evidence>
<dbReference type="EMBL" id="RZOA01000001">
    <property type="protein sequence ID" value="KAA8824758.1"/>
    <property type="molecule type" value="Genomic_DNA"/>
</dbReference>
<comment type="caution">
    <text evidence="3">The sequence shown here is derived from an EMBL/GenBank/DDBJ whole genome shotgun (WGS) entry which is preliminary data.</text>
</comment>
<evidence type="ECO:0000313" key="4">
    <source>
        <dbReference type="Proteomes" id="UP000345527"/>
    </source>
</evidence>
<name>A0A5J5DXR3_9BIFI</name>
<dbReference type="OrthoDB" id="3241572at2"/>
<protein>
    <submittedName>
        <fullName evidence="3">Uncharacterized protein</fullName>
    </submittedName>
</protein>
<dbReference type="RefSeq" id="WP_150353080.1">
    <property type="nucleotide sequence ID" value="NZ_RZNZ01000003.1"/>
</dbReference>